<protein>
    <recommendedName>
        <fullName evidence="3">Protein kinase domain-containing protein</fullName>
    </recommendedName>
</protein>
<sequence>ITRWTNKNKAIDDCIKIFQIRTLAYEDAIEWISYDKLDNITKIGEGGFGSIYKATWLNGIRKIDGN</sequence>
<feature type="non-terminal residue" evidence="1">
    <location>
        <position position="66"/>
    </location>
</feature>
<evidence type="ECO:0008006" key="3">
    <source>
        <dbReference type="Google" id="ProtNLM"/>
    </source>
</evidence>
<evidence type="ECO:0000313" key="1">
    <source>
        <dbReference type="EMBL" id="RIB08076.1"/>
    </source>
</evidence>
<dbReference type="AlphaFoldDB" id="A0A397ULR2"/>
<comment type="caution">
    <text evidence="1">The sequence shown here is derived from an EMBL/GenBank/DDBJ whole genome shotgun (WGS) entry which is preliminary data.</text>
</comment>
<dbReference type="EMBL" id="QKWP01001556">
    <property type="protein sequence ID" value="RIB08076.1"/>
    <property type="molecule type" value="Genomic_DNA"/>
</dbReference>
<feature type="non-terminal residue" evidence="1">
    <location>
        <position position="1"/>
    </location>
</feature>
<dbReference type="OrthoDB" id="2425313at2759"/>
<dbReference type="Proteomes" id="UP000266673">
    <property type="component" value="Unassembled WGS sequence"/>
</dbReference>
<reference evidence="1 2" key="1">
    <citation type="submission" date="2018-06" db="EMBL/GenBank/DDBJ databases">
        <title>Comparative genomics reveals the genomic features of Rhizophagus irregularis, R. cerebriforme, R. diaphanum and Gigaspora rosea, and their symbiotic lifestyle signature.</title>
        <authorList>
            <person name="Morin E."/>
            <person name="San Clemente H."/>
            <person name="Chen E.C.H."/>
            <person name="De La Providencia I."/>
            <person name="Hainaut M."/>
            <person name="Kuo A."/>
            <person name="Kohler A."/>
            <person name="Murat C."/>
            <person name="Tang N."/>
            <person name="Roy S."/>
            <person name="Loubradou J."/>
            <person name="Henrissat B."/>
            <person name="Grigoriev I.V."/>
            <person name="Corradi N."/>
            <person name="Roux C."/>
            <person name="Martin F.M."/>
        </authorList>
    </citation>
    <scope>NUCLEOTIDE SEQUENCE [LARGE SCALE GENOMIC DNA]</scope>
    <source>
        <strain evidence="1 2">DAOM 194757</strain>
    </source>
</reference>
<gene>
    <name evidence="1" type="ORF">C2G38_2112010</name>
</gene>
<keyword evidence="2" id="KW-1185">Reference proteome</keyword>
<name>A0A397ULR2_9GLOM</name>
<accession>A0A397ULR2</accession>
<dbReference type="SUPFAM" id="SSF56112">
    <property type="entry name" value="Protein kinase-like (PK-like)"/>
    <property type="match status" value="1"/>
</dbReference>
<proteinExistence type="predicted"/>
<dbReference type="Gene3D" id="3.30.200.20">
    <property type="entry name" value="Phosphorylase Kinase, domain 1"/>
    <property type="match status" value="1"/>
</dbReference>
<organism evidence="1 2">
    <name type="scientific">Gigaspora rosea</name>
    <dbReference type="NCBI Taxonomy" id="44941"/>
    <lineage>
        <taxon>Eukaryota</taxon>
        <taxon>Fungi</taxon>
        <taxon>Fungi incertae sedis</taxon>
        <taxon>Mucoromycota</taxon>
        <taxon>Glomeromycotina</taxon>
        <taxon>Glomeromycetes</taxon>
        <taxon>Diversisporales</taxon>
        <taxon>Gigasporaceae</taxon>
        <taxon>Gigaspora</taxon>
    </lineage>
</organism>
<evidence type="ECO:0000313" key="2">
    <source>
        <dbReference type="Proteomes" id="UP000266673"/>
    </source>
</evidence>
<dbReference type="InterPro" id="IPR011009">
    <property type="entry name" value="Kinase-like_dom_sf"/>
</dbReference>